<dbReference type="CDD" id="cd07820">
    <property type="entry name" value="SRPBCC_3"/>
    <property type="match status" value="1"/>
</dbReference>
<sequence>MKIYSLKRVQVLPLALPDAWRFFADPKNLQKITPPHMGFSILYQSGFGAMYAGQLVRYRIHVFPFVPMQWLTEITHVNEPHYFVDEQRFGPYAFWHHQHHLKAVPGGGVEVTDEVNYAIPLGWLGRFANALFVERQLNAIFDYRYKVLEEFFNTAKMSVQKPVSA</sequence>
<dbReference type="SUPFAM" id="SSF55961">
    <property type="entry name" value="Bet v1-like"/>
    <property type="match status" value="1"/>
</dbReference>
<dbReference type="Gene3D" id="3.30.530.20">
    <property type="match status" value="1"/>
</dbReference>
<organism evidence="1 2">
    <name type="scientific">Chryseolinea lacunae</name>
    <dbReference type="NCBI Taxonomy" id="2801331"/>
    <lineage>
        <taxon>Bacteria</taxon>
        <taxon>Pseudomonadati</taxon>
        <taxon>Bacteroidota</taxon>
        <taxon>Cytophagia</taxon>
        <taxon>Cytophagales</taxon>
        <taxon>Fulvivirgaceae</taxon>
        <taxon>Chryseolinea</taxon>
    </lineage>
</organism>
<keyword evidence="2" id="KW-1185">Reference proteome</keyword>
<reference evidence="1 2" key="1">
    <citation type="submission" date="2021-01" db="EMBL/GenBank/DDBJ databases">
        <title>Chryseolinea sp. Jin1 Genome sequencing and assembly.</title>
        <authorList>
            <person name="Kim I."/>
        </authorList>
    </citation>
    <scope>NUCLEOTIDE SEQUENCE [LARGE SCALE GENOMIC DNA]</scope>
    <source>
        <strain evidence="1 2">Jin1</strain>
    </source>
</reference>
<dbReference type="EMBL" id="JAERRB010000001">
    <property type="protein sequence ID" value="MBL0739712.1"/>
    <property type="molecule type" value="Genomic_DNA"/>
</dbReference>
<comment type="caution">
    <text evidence="1">The sequence shown here is derived from an EMBL/GenBank/DDBJ whole genome shotgun (WGS) entry which is preliminary data.</text>
</comment>
<accession>A0ABS1KKF4</accession>
<gene>
    <name evidence="1" type="ORF">JI741_00720</name>
</gene>
<dbReference type="RefSeq" id="WP_202006685.1">
    <property type="nucleotide sequence ID" value="NZ_JAERRB010000001.1"/>
</dbReference>
<name>A0ABS1KKF4_9BACT</name>
<evidence type="ECO:0000313" key="1">
    <source>
        <dbReference type="EMBL" id="MBL0739712.1"/>
    </source>
</evidence>
<protein>
    <submittedName>
        <fullName evidence="1">SRPBCC family protein</fullName>
    </submittedName>
</protein>
<evidence type="ECO:0000313" key="2">
    <source>
        <dbReference type="Proteomes" id="UP000613030"/>
    </source>
</evidence>
<dbReference type="Proteomes" id="UP000613030">
    <property type="component" value="Unassembled WGS sequence"/>
</dbReference>
<dbReference type="InterPro" id="IPR023393">
    <property type="entry name" value="START-like_dom_sf"/>
</dbReference>
<proteinExistence type="predicted"/>